<proteinExistence type="predicted"/>
<protein>
    <submittedName>
        <fullName evidence="1">Mitochondrial import inner membrane translocase subunit tim21</fullName>
    </submittedName>
</protein>
<evidence type="ECO:0000313" key="1">
    <source>
        <dbReference type="EMBL" id="KAJ2788957.1"/>
    </source>
</evidence>
<organism evidence="1 2">
    <name type="scientific">Coemansia helicoidea</name>
    <dbReference type="NCBI Taxonomy" id="1286919"/>
    <lineage>
        <taxon>Eukaryota</taxon>
        <taxon>Fungi</taxon>
        <taxon>Fungi incertae sedis</taxon>
        <taxon>Zoopagomycota</taxon>
        <taxon>Kickxellomycotina</taxon>
        <taxon>Kickxellomycetes</taxon>
        <taxon>Kickxellales</taxon>
        <taxon>Kickxellaceae</taxon>
        <taxon>Coemansia</taxon>
    </lineage>
</organism>
<dbReference type="EMBL" id="JANBUN010003919">
    <property type="protein sequence ID" value="KAJ2788957.1"/>
    <property type="molecule type" value="Genomic_DNA"/>
</dbReference>
<comment type="caution">
    <text evidence="1">The sequence shown here is derived from an EMBL/GenBank/DDBJ whole genome shotgun (WGS) entry which is preliminary data.</text>
</comment>
<gene>
    <name evidence="1" type="primary">TIM21</name>
    <name evidence="1" type="ORF">H4R21_006867</name>
</gene>
<reference evidence="1" key="1">
    <citation type="submission" date="2022-07" db="EMBL/GenBank/DDBJ databases">
        <title>Phylogenomic reconstructions and comparative analyses of Kickxellomycotina fungi.</title>
        <authorList>
            <person name="Reynolds N.K."/>
            <person name="Stajich J.E."/>
            <person name="Barry K."/>
            <person name="Grigoriev I.V."/>
            <person name="Crous P."/>
            <person name="Smith M.E."/>
        </authorList>
    </citation>
    <scope>NUCLEOTIDE SEQUENCE</scope>
    <source>
        <strain evidence="1">BCRC 34780</strain>
    </source>
</reference>
<evidence type="ECO:0000313" key="2">
    <source>
        <dbReference type="Proteomes" id="UP001140087"/>
    </source>
</evidence>
<accession>A0ACC1KFZ1</accession>
<name>A0ACC1KFZ1_9FUNG</name>
<keyword evidence="2" id="KW-1185">Reference proteome</keyword>
<feature type="non-terminal residue" evidence="1">
    <location>
        <position position="1"/>
    </location>
</feature>
<sequence>LASTAGNVLIIGSVLSLFGFIMYTLYDNLIAESGVTRVYNESLDLLRANPTIKALLGESIAGFGEPTHGQRQRQRAITHRNSVDAQGRQRLYMQYYVEDSRKQSPYVGVAKVDLAESKGTGSWDYNYIVVDLYLPGERGRISSETFASRVEVLVTDEFAREVRQHEARQRSQRFAVPDRASPDGSWFSALWPASRRK</sequence>
<dbReference type="Proteomes" id="UP001140087">
    <property type="component" value="Unassembled WGS sequence"/>
</dbReference>